<feature type="domain" description="Luciferase-like" evidence="1">
    <location>
        <begin position="3"/>
        <end position="147"/>
    </location>
</feature>
<dbReference type="Pfam" id="PF00296">
    <property type="entry name" value="Bac_luciferase"/>
    <property type="match status" value="1"/>
</dbReference>
<sequence length="184" mass="20216">PIQQPHPPLRMAATSSETFQAVAERGLPLFVGLRGDGLGELARNIQHYRETWQDRGHPGVGSVYLRVPLFAAKTDAAALEEPRENIIYYFERQARLVAAASPKGGRAEQRNTAATLSALSYDDILRDRVAFGSAPRLVDRFHEWHEVLGINGITAEMNAGGMLSVDQVKTSLSILTHDVVPAFQ</sequence>
<evidence type="ECO:0000259" key="1">
    <source>
        <dbReference type="Pfam" id="PF00296"/>
    </source>
</evidence>
<proteinExistence type="predicted"/>
<organism evidence="2">
    <name type="scientific">marine metagenome</name>
    <dbReference type="NCBI Taxonomy" id="408172"/>
    <lineage>
        <taxon>unclassified sequences</taxon>
        <taxon>metagenomes</taxon>
        <taxon>ecological metagenomes</taxon>
    </lineage>
</organism>
<dbReference type="AlphaFoldDB" id="A0A382LCQ8"/>
<feature type="non-terminal residue" evidence="2">
    <location>
        <position position="1"/>
    </location>
</feature>
<accession>A0A382LCQ8</accession>
<name>A0A382LCQ8_9ZZZZ</name>
<gene>
    <name evidence="2" type="ORF">METZ01_LOCUS287330</name>
</gene>
<dbReference type="InterPro" id="IPR036661">
    <property type="entry name" value="Luciferase-like_sf"/>
</dbReference>
<evidence type="ECO:0000313" key="2">
    <source>
        <dbReference type="EMBL" id="SVC34476.1"/>
    </source>
</evidence>
<dbReference type="EMBL" id="UINC01086219">
    <property type="protein sequence ID" value="SVC34476.1"/>
    <property type="molecule type" value="Genomic_DNA"/>
</dbReference>
<dbReference type="SUPFAM" id="SSF51679">
    <property type="entry name" value="Bacterial luciferase-like"/>
    <property type="match status" value="1"/>
</dbReference>
<dbReference type="GO" id="GO:0016705">
    <property type="term" value="F:oxidoreductase activity, acting on paired donors, with incorporation or reduction of molecular oxygen"/>
    <property type="evidence" value="ECO:0007669"/>
    <property type="project" value="InterPro"/>
</dbReference>
<dbReference type="InterPro" id="IPR011251">
    <property type="entry name" value="Luciferase-like_dom"/>
</dbReference>
<protein>
    <recommendedName>
        <fullName evidence="1">Luciferase-like domain-containing protein</fullName>
    </recommendedName>
</protein>
<dbReference type="Gene3D" id="3.20.20.30">
    <property type="entry name" value="Luciferase-like domain"/>
    <property type="match status" value="1"/>
</dbReference>
<reference evidence="2" key="1">
    <citation type="submission" date="2018-05" db="EMBL/GenBank/DDBJ databases">
        <authorList>
            <person name="Lanie J.A."/>
            <person name="Ng W.-L."/>
            <person name="Kazmierczak K.M."/>
            <person name="Andrzejewski T.M."/>
            <person name="Davidsen T.M."/>
            <person name="Wayne K.J."/>
            <person name="Tettelin H."/>
            <person name="Glass J.I."/>
            <person name="Rusch D."/>
            <person name="Podicherti R."/>
            <person name="Tsui H.-C.T."/>
            <person name="Winkler M.E."/>
        </authorList>
    </citation>
    <scope>NUCLEOTIDE SEQUENCE</scope>
</reference>